<evidence type="ECO:0000313" key="3">
    <source>
        <dbReference type="Proteomes" id="UP000233837"/>
    </source>
</evidence>
<sequence length="79" mass="8477">MKPTRLPPPPVRERNPASADICARPLPPVFHSQATCPSDLLQDIYKASTVRPSVACDLDSSKHRVSPTSPHGEGTLGGY</sequence>
<evidence type="ECO:0000256" key="1">
    <source>
        <dbReference type="SAM" id="MobiDB-lite"/>
    </source>
</evidence>
<evidence type="ECO:0000313" key="2">
    <source>
        <dbReference type="EMBL" id="PKU86453.1"/>
    </source>
</evidence>
<organism evidence="2 3">
    <name type="scientific">Dendrobium catenatum</name>
    <dbReference type="NCBI Taxonomy" id="906689"/>
    <lineage>
        <taxon>Eukaryota</taxon>
        <taxon>Viridiplantae</taxon>
        <taxon>Streptophyta</taxon>
        <taxon>Embryophyta</taxon>
        <taxon>Tracheophyta</taxon>
        <taxon>Spermatophyta</taxon>
        <taxon>Magnoliopsida</taxon>
        <taxon>Liliopsida</taxon>
        <taxon>Asparagales</taxon>
        <taxon>Orchidaceae</taxon>
        <taxon>Epidendroideae</taxon>
        <taxon>Malaxideae</taxon>
        <taxon>Dendrobiinae</taxon>
        <taxon>Dendrobium</taxon>
    </lineage>
</organism>
<dbReference type="Proteomes" id="UP000233837">
    <property type="component" value="Unassembled WGS sequence"/>
</dbReference>
<proteinExistence type="predicted"/>
<feature type="region of interest" description="Disordered" evidence="1">
    <location>
        <begin position="58"/>
        <end position="79"/>
    </location>
</feature>
<name>A0A2I0XEX6_9ASPA</name>
<reference evidence="2 3" key="2">
    <citation type="journal article" date="2017" name="Nature">
        <title>The Apostasia genome and the evolution of orchids.</title>
        <authorList>
            <person name="Zhang G.Q."/>
            <person name="Liu K.W."/>
            <person name="Li Z."/>
            <person name="Lohaus R."/>
            <person name="Hsiao Y.Y."/>
            <person name="Niu S.C."/>
            <person name="Wang J.Y."/>
            <person name="Lin Y.C."/>
            <person name="Xu Q."/>
            <person name="Chen L.J."/>
            <person name="Yoshida K."/>
            <person name="Fujiwara S."/>
            <person name="Wang Z.W."/>
            <person name="Zhang Y.Q."/>
            <person name="Mitsuda N."/>
            <person name="Wang M."/>
            <person name="Liu G.H."/>
            <person name="Pecoraro L."/>
            <person name="Huang H.X."/>
            <person name="Xiao X.J."/>
            <person name="Lin M."/>
            <person name="Wu X.Y."/>
            <person name="Wu W.L."/>
            <person name="Chen Y.Y."/>
            <person name="Chang S.B."/>
            <person name="Sakamoto S."/>
            <person name="Ohme-Takagi M."/>
            <person name="Yagi M."/>
            <person name="Zeng S.J."/>
            <person name="Shen C.Y."/>
            <person name="Yeh C.M."/>
            <person name="Luo Y.B."/>
            <person name="Tsai W.C."/>
            <person name="Van de Peer Y."/>
            <person name="Liu Z.J."/>
        </authorList>
    </citation>
    <scope>NUCLEOTIDE SEQUENCE [LARGE SCALE GENOMIC DNA]</scope>
    <source>
        <tissue evidence="2">The whole plant</tissue>
    </source>
</reference>
<reference evidence="2 3" key="1">
    <citation type="journal article" date="2016" name="Sci. Rep.">
        <title>The Dendrobium catenatum Lindl. genome sequence provides insights into polysaccharide synthase, floral development and adaptive evolution.</title>
        <authorList>
            <person name="Zhang G.Q."/>
            <person name="Xu Q."/>
            <person name="Bian C."/>
            <person name="Tsai W.C."/>
            <person name="Yeh C.M."/>
            <person name="Liu K.W."/>
            <person name="Yoshida K."/>
            <person name="Zhang L.S."/>
            <person name="Chang S.B."/>
            <person name="Chen F."/>
            <person name="Shi Y."/>
            <person name="Su Y.Y."/>
            <person name="Zhang Y.Q."/>
            <person name="Chen L.J."/>
            <person name="Yin Y."/>
            <person name="Lin M."/>
            <person name="Huang H."/>
            <person name="Deng H."/>
            <person name="Wang Z.W."/>
            <person name="Zhu S.L."/>
            <person name="Zhao X."/>
            <person name="Deng C."/>
            <person name="Niu S.C."/>
            <person name="Huang J."/>
            <person name="Wang M."/>
            <person name="Liu G.H."/>
            <person name="Yang H.J."/>
            <person name="Xiao X.J."/>
            <person name="Hsiao Y.Y."/>
            <person name="Wu W.L."/>
            <person name="Chen Y.Y."/>
            <person name="Mitsuda N."/>
            <person name="Ohme-Takagi M."/>
            <person name="Luo Y.B."/>
            <person name="Van de Peer Y."/>
            <person name="Liu Z.J."/>
        </authorList>
    </citation>
    <scope>NUCLEOTIDE SEQUENCE [LARGE SCALE GENOMIC DNA]</scope>
    <source>
        <tissue evidence="2">The whole plant</tissue>
    </source>
</reference>
<keyword evidence="3" id="KW-1185">Reference proteome</keyword>
<dbReference type="AlphaFoldDB" id="A0A2I0XEX6"/>
<dbReference type="EMBL" id="KZ501945">
    <property type="protein sequence ID" value="PKU86453.1"/>
    <property type="molecule type" value="Genomic_DNA"/>
</dbReference>
<gene>
    <name evidence="2" type="ORF">MA16_Dca017014</name>
</gene>
<protein>
    <submittedName>
        <fullName evidence="2">Uncharacterized protein</fullName>
    </submittedName>
</protein>
<accession>A0A2I0XEX6</accession>